<dbReference type="Proteomes" id="UP000287651">
    <property type="component" value="Unassembled WGS sequence"/>
</dbReference>
<accession>A0A426YBB2</accession>
<evidence type="ECO:0000313" key="1">
    <source>
        <dbReference type="EMBL" id="RRT49024.1"/>
    </source>
</evidence>
<dbReference type="EMBL" id="AMZH03013586">
    <property type="protein sequence ID" value="RRT49024.1"/>
    <property type="molecule type" value="Genomic_DNA"/>
</dbReference>
<evidence type="ECO:0000313" key="2">
    <source>
        <dbReference type="Proteomes" id="UP000287651"/>
    </source>
</evidence>
<sequence>MVVKVRHIRVLDVSYRAIWIRKMVTCFVGLKLPSQASNVDRRKLGGSTCLGFPRRKGILERAFPTWARNEFEESDDKVSGSGQLTGAGGVSVVLCSGGGHLAPNDSSSSG</sequence>
<name>A0A426YBB2_ENSVE</name>
<dbReference type="AlphaFoldDB" id="A0A426YBB2"/>
<gene>
    <name evidence="1" type="ORF">B296_00052685</name>
</gene>
<proteinExistence type="predicted"/>
<reference evidence="1 2" key="1">
    <citation type="journal article" date="2014" name="Agronomy (Basel)">
        <title>A Draft Genome Sequence for Ensete ventricosum, the Drought-Tolerant Tree Against Hunger.</title>
        <authorList>
            <person name="Harrison J."/>
            <person name="Moore K.A."/>
            <person name="Paszkiewicz K."/>
            <person name="Jones T."/>
            <person name="Grant M."/>
            <person name="Ambacheew D."/>
            <person name="Muzemil S."/>
            <person name="Studholme D.J."/>
        </authorList>
    </citation>
    <scope>NUCLEOTIDE SEQUENCE [LARGE SCALE GENOMIC DNA]</scope>
</reference>
<comment type="caution">
    <text evidence="1">The sequence shown here is derived from an EMBL/GenBank/DDBJ whole genome shotgun (WGS) entry which is preliminary data.</text>
</comment>
<organism evidence="1 2">
    <name type="scientific">Ensete ventricosum</name>
    <name type="common">Abyssinian banana</name>
    <name type="synonym">Musa ensete</name>
    <dbReference type="NCBI Taxonomy" id="4639"/>
    <lineage>
        <taxon>Eukaryota</taxon>
        <taxon>Viridiplantae</taxon>
        <taxon>Streptophyta</taxon>
        <taxon>Embryophyta</taxon>
        <taxon>Tracheophyta</taxon>
        <taxon>Spermatophyta</taxon>
        <taxon>Magnoliopsida</taxon>
        <taxon>Liliopsida</taxon>
        <taxon>Zingiberales</taxon>
        <taxon>Musaceae</taxon>
        <taxon>Ensete</taxon>
    </lineage>
</organism>
<protein>
    <submittedName>
        <fullName evidence="1">Uncharacterized protein</fullName>
    </submittedName>
</protein>